<name>A0AA39KQ28_9HYME</name>
<reference evidence="2" key="2">
    <citation type="submission" date="2023-03" db="EMBL/GenBank/DDBJ databases">
        <authorList>
            <person name="Inwood S.N."/>
            <person name="Skelly J.G."/>
            <person name="Guhlin J."/>
            <person name="Harrop T.W.R."/>
            <person name="Goldson S.G."/>
            <person name="Dearden P.K."/>
        </authorList>
    </citation>
    <scope>NUCLEOTIDE SEQUENCE</scope>
    <source>
        <strain evidence="2">Irish</strain>
        <tissue evidence="2">Whole body</tissue>
    </source>
</reference>
<dbReference type="Gene3D" id="3.30.420.10">
    <property type="entry name" value="Ribonuclease H-like superfamily/Ribonuclease H"/>
    <property type="match status" value="1"/>
</dbReference>
<proteinExistence type="predicted"/>
<dbReference type="InterPro" id="IPR049012">
    <property type="entry name" value="Mutator_transp_dom"/>
</dbReference>
<accession>A0AA39KQ28</accession>
<dbReference type="GO" id="GO:0003676">
    <property type="term" value="F:nucleic acid binding"/>
    <property type="evidence" value="ECO:0007669"/>
    <property type="project" value="InterPro"/>
</dbReference>
<protein>
    <recommendedName>
        <fullName evidence="1">Mutator-like transposase domain-containing protein</fullName>
    </recommendedName>
</protein>
<dbReference type="AlphaFoldDB" id="A0AA39KQ28"/>
<dbReference type="Pfam" id="PF20700">
    <property type="entry name" value="Mutator"/>
    <property type="match status" value="2"/>
</dbReference>
<sequence length="609" mass="68545">MEYFAKAMKCKFCQEPLELINTVKENQKELASVLQMKCSKCLLINDVSSGPSHLSTDGDRYRYDINCQAALASLHTGLGHSHIKIFLNIMDVPVLSSITYKKHEREMGKVAEIVARDSCEKAAKIERQLTIENATEPQNKTVDFFIPGNNSNNVKDEVIVRIMGSIDMGYSGRGNGNTYYSANGYSSMIGAQSGLILSYDTTNRICRKCDTGHPKDDYDCRQNFYGSAKAMEVHSAVKLYISAIWQSASHSVLKLSDKNHTSKRVKNMLYKIQKNQDPDKELTKDSIAYLHRCFCYAVAQNTNNIAALTEAVKNIPYHAFNKHDNCGSWCGFKKSPETYKHKSVLGGFKSSVLFQTLTSAFEKLANNSQQFASGASTQANESVNSIMARNAPKSVCYSVSESCDFRYGCTVLQKNEGESYLAQVMRTNSMPVGENLNKLITQTEKIANKRKIIRKSPQFKQIRREQKKMRSQLRFRREATEVNTYESNIGLFDDESHKENSPSTSGFSKTADILQIAVKSSNRTFSHYIKPSRQISVHASESNGLTSHGEELFYHGRKVPAVSLSVALRNLLIFLTDFKKPCIFVAHNCPFDAPRLLRAMKKENMIKDF</sequence>
<dbReference type="SUPFAM" id="SSF53098">
    <property type="entry name" value="Ribonuclease H-like"/>
    <property type="match status" value="1"/>
</dbReference>
<evidence type="ECO:0000313" key="3">
    <source>
        <dbReference type="Proteomes" id="UP001168990"/>
    </source>
</evidence>
<reference evidence="2" key="1">
    <citation type="journal article" date="2023" name="bioRxiv">
        <title>Scaffold-level genome assemblies of two parasitoid biocontrol wasps reveal the parthenogenesis mechanism and an associated novel virus.</title>
        <authorList>
            <person name="Inwood S."/>
            <person name="Skelly J."/>
            <person name="Guhlin J."/>
            <person name="Harrop T."/>
            <person name="Goldson S."/>
            <person name="Dearden P."/>
        </authorList>
    </citation>
    <scope>NUCLEOTIDE SEQUENCE</scope>
    <source>
        <strain evidence="2">Irish</strain>
        <tissue evidence="2">Whole body</tissue>
    </source>
</reference>
<dbReference type="EMBL" id="JAQQBS010000004">
    <property type="protein sequence ID" value="KAK0169718.1"/>
    <property type="molecule type" value="Genomic_DNA"/>
</dbReference>
<feature type="domain" description="Mutator-like transposase" evidence="1">
    <location>
        <begin position="250"/>
        <end position="330"/>
    </location>
</feature>
<evidence type="ECO:0000259" key="1">
    <source>
        <dbReference type="Pfam" id="PF20700"/>
    </source>
</evidence>
<dbReference type="InterPro" id="IPR036397">
    <property type="entry name" value="RNaseH_sf"/>
</dbReference>
<dbReference type="Proteomes" id="UP001168990">
    <property type="component" value="Unassembled WGS sequence"/>
</dbReference>
<dbReference type="InterPro" id="IPR012337">
    <property type="entry name" value="RNaseH-like_sf"/>
</dbReference>
<gene>
    <name evidence="2" type="ORF">PV328_010362</name>
</gene>
<organism evidence="2 3">
    <name type="scientific">Microctonus aethiopoides</name>
    <dbReference type="NCBI Taxonomy" id="144406"/>
    <lineage>
        <taxon>Eukaryota</taxon>
        <taxon>Metazoa</taxon>
        <taxon>Ecdysozoa</taxon>
        <taxon>Arthropoda</taxon>
        <taxon>Hexapoda</taxon>
        <taxon>Insecta</taxon>
        <taxon>Pterygota</taxon>
        <taxon>Neoptera</taxon>
        <taxon>Endopterygota</taxon>
        <taxon>Hymenoptera</taxon>
        <taxon>Apocrita</taxon>
        <taxon>Ichneumonoidea</taxon>
        <taxon>Braconidae</taxon>
        <taxon>Euphorinae</taxon>
        <taxon>Microctonus</taxon>
    </lineage>
</organism>
<evidence type="ECO:0000313" key="2">
    <source>
        <dbReference type="EMBL" id="KAK0169718.1"/>
    </source>
</evidence>
<keyword evidence="3" id="KW-1185">Reference proteome</keyword>
<feature type="domain" description="Mutator-like transposase" evidence="1">
    <location>
        <begin position="4"/>
        <end position="240"/>
    </location>
</feature>
<comment type="caution">
    <text evidence="2">The sequence shown here is derived from an EMBL/GenBank/DDBJ whole genome shotgun (WGS) entry which is preliminary data.</text>
</comment>